<reference evidence="2" key="2">
    <citation type="submission" date="2025-09" db="UniProtKB">
        <authorList>
            <consortium name="Ensembl"/>
        </authorList>
    </citation>
    <scope>IDENTIFICATION</scope>
</reference>
<dbReference type="AlphaFoldDB" id="A0A8D2JFU8"/>
<keyword evidence="3" id="KW-1185">Reference proteome</keyword>
<evidence type="ECO:0000256" key="1">
    <source>
        <dbReference type="SAM" id="MobiDB-lite"/>
    </source>
</evidence>
<feature type="region of interest" description="Disordered" evidence="1">
    <location>
        <begin position="38"/>
        <end position="89"/>
    </location>
</feature>
<protein>
    <submittedName>
        <fullName evidence="2">Uncharacterized protein</fullName>
    </submittedName>
</protein>
<organism evidence="2 3">
    <name type="scientific">Varanus komodoensis</name>
    <name type="common">Komodo dragon</name>
    <dbReference type="NCBI Taxonomy" id="61221"/>
    <lineage>
        <taxon>Eukaryota</taxon>
        <taxon>Metazoa</taxon>
        <taxon>Chordata</taxon>
        <taxon>Craniata</taxon>
        <taxon>Vertebrata</taxon>
        <taxon>Euteleostomi</taxon>
        <taxon>Lepidosauria</taxon>
        <taxon>Squamata</taxon>
        <taxon>Bifurcata</taxon>
        <taxon>Unidentata</taxon>
        <taxon>Episquamata</taxon>
        <taxon>Toxicofera</taxon>
        <taxon>Anguimorpha</taxon>
        <taxon>Paleoanguimorpha</taxon>
        <taxon>Varanoidea</taxon>
        <taxon>Varanidae</taxon>
        <taxon>Varanus</taxon>
    </lineage>
</organism>
<sequence>YDTPPIVIHIIKINCPDVEHHGRHDVQVGEVDAQLPGQVEEDEQRAGQPLAEEPVRAGGRRLREPGSQGGQQRGRRHKRPACAHLPSQA</sequence>
<evidence type="ECO:0000313" key="2">
    <source>
        <dbReference type="Ensembl" id="ENSVKKP00000011398.1"/>
    </source>
</evidence>
<dbReference type="Ensembl" id="ENSVKKT00000011665.1">
    <property type="protein sequence ID" value="ENSVKKP00000011398.1"/>
    <property type="gene ID" value="ENSVKKG00000007942.1"/>
</dbReference>
<accession>A0A8D2JFU8</accession>
<reference evidence="2" key="1">
    <citation type="submission" date="2025-08" db="UniProtKB">
        <authorList>
            <consortium name="Ensembl"/>
        </authorList>
    </citation>
    <scope>IDENTIFICATION</scope>
</reference>
<evidence type="ECO:0000313" key="3">
    <source>
        <dbReference type="Proteomes" id="UP000694545"/>
    </source>
</evidence>
<name>A0A8D2JFU8_VARKO</name>
<dbReference type="Proteomes" id="UP000694545">
    <property type="component" value="Unplaced"/>
</dbReference>
<proteinExistence type="predicted"/>